<keyword evidence="4" id="KW-1185">Reference proteome</keyword>
<evidence type="ECO:0000313" key="3">
    <source>
        <dbReference type="EMBL" id="EYR63187.1"/>
    </source>
</evidence>
<feature type="transmembrane region" description="Helical" evidence="2">
    <location>
        <begin position="75"/>
        <end position="94"/>
    </location>
</feature>
<dbReference type="RefSeq" id="WP_034226420.1">
    <property type="nucleotide sequence ID" value="NZ_AXCW01000117.1"/>
</dbReference>
<evidence type="ECO:0000256" key="1">
    <source>
        <dbReference type="SAM" id="MobiDB-lite"/>
    </source>
</evidence>
<dbReference type="AlphaFoldDB" id="A0A021VVT6"/>
<evidence type="ECO:0000313" key="4">
    <source>
        <dbReference type="Proteomes" id="UP000019753"/>
    </source>
</evidence>
<dbReference type="Proteomes" id="UP000019753">
    <property type="component" value="Unassembled WGS sequence"/>
</dbReference>
<keyword evidence="2" id="KW-1133">Transmembrane helix</keyword>
<organism evidence="3 4">
    <name type="scientific">Actinotalea ferrariae CF5-4</name>
    <dbReference type="NCBI Taxonomy" id="948458"/>
    <lineage>
        <taxon>Bacteria</taxon>
        <taxon>Bacillati</taxon>
        <taxon>Actinomycetota</taxon>
        <taxon>Actinomycetes</taxon>
        <taxon>Micrococcales</taxon>
        <taxon>Cellulomonadaceae</taxon>
        <taxon>Actinotalea</taxon>
    </lineage>
</organism>
<gene>
    <name evidence="3" type="ORF">N866_02355</name>
</gene>
<dbReference type="EMBL" id="AXCW01000117">
    <property type="protein sequence ID" value="EYR63187.1"/>
    <property type="molecule type" value="Genomic_DNA"/>
</dbReference>
<name>A0A021VVT6_9CELL</name>
<feature type="region of interest" description="Disordered" evidence="1">
    <location>
        <begin position="1"/>
        <end position="33"/>
    </location>
</feature>
<feature type="transmembrane region" description="Helical" evidence="2">
    <location>
        <begin position="49"/>
        <end position="69"/>
    </location>
</feature>
<accession>A0A021VVT6</accession>
<reference evidence="3 4" key="1">
    <citation type="submission" date="2014-01" db="EMBL/GenBank/DDBJ databases">
        <title>Actinotalea ferrariae CF5-4.</title>
        <authorList>
            <person name="Chen F."/>
            <person name="Li Y."/>
            <person name="Wang G."/>
        </authorList>
    </citation>
    <scope>NUCLEOTIDE SEQUENCE [LARGE SCALE GENOMIC DNA]</scope>
    <source>
        <strain evidence="3 4">CF5-4</strain>
    </source>
</reference>
<protein>
    <submittedName>
        <fullName evidence="3">Transporter</fullName>
    </submittedName>
</protein>
<sequence length="175" mass="17468">MAARREDIGSWLEGTPGGGAAGGDGTTGPARLGLPATGQGSLATVGRRVLGLLVDWGIASLISAAFFGFDEWATLAVFGASTVVLVATLGTTIGHRVAGIQVVRLGDLTTVLLRQGRSGAAAGAQATAPSVLPPPGLLLGLTRTALLCLVIPAVVWDASGRGLHDVAAGTVVVRR</sequence>
<comment type="caution">
    <text evidence="3">The sequence shown here is derived from an EMBL/GenBank/DDBJ whole genome shotgun (WGS) entry which is preliminary data.</text>
</comment>
<keyword evidence="2" id="KW-0472">Membrane</keyword>
<proteinExistence type="predicted"/>
<keyword evidence="2" id="KW-0812">Transmembrane</keyword>
<feature type="compositionally biased region" description="Gly residues" evidence="1">
    <location>
        <begin position="15"/>
        <end position="26"/>
    </location>
</feature>
<evidence type="ECO:0000256" key="2">
    <source>
        <dbReference type="SAM" id="Phobius"/>
    </source>
</evidence>